<dbReference type="InterPro" id="IPR046357">
    <property type="entry name" value="PPIase_dom_sf"/>
</dbReference>
<dbReference type="PANTHER" id="PTHR47637">
    <property type="entry name" value="CHAPERONE SURA"/>
    <property type="match status" value="1"/>
</dbReference>
<dbReference type="InterPro" id="IPR027304">
    <property type="entry name" value="Trigger_fact/SurA_dom_sf"/>
</dbReference>
<dbReference type="AlphaFoldDB" id="A0A382CNE0"/>
<gene>
    <name evidence="8" type="ORF">METZ01_LOCUS180439</name>
</gene>
<keyword evidence="4" id="KW-0143">Chaperone</keyword>
<keyword evidence="1" id="KW-0732">Signal</keyword>
<evidence type="ECO:0000313" key="8">
    <source>
        <dbReference type="EMBL" id="SVB27585.1"/>
    </source>
</evidence>
<keyword evidence="5" id="KW-0413">Isomerase</keyword>
<keyword evidence="3" id="KW-0697">Rotamase</keyword>
<dbReference type="Pfam" id="PF09312">
    <property type="entry name" value="SurA_N"/>
    <property type="match status" value="1"/>
</dbReference>
<accession>A0A382CNE0</accession>
<dbReference type="Gene3D" id="1.10.4030.10">
    <property type="entry name" value="Porin chaperone SurA, peptide-binding domain"/>
    <property type="match status" value="1"/>
</dbReference>
<sequence length="255" mass="28621">MTNLNIVFIPRKILLLLLIFILSLLPSKLRPEIELLDRVIAVVESGVIMESELNSRLQEVIGRIRETGSELPPKKILEEQVLERLIMEEIQLQIGERAGIKISDAELNSSLSKIASQNSLNLENFKDSLESQNISYRDLRETVKKNMIIQRVQRGKVGSKIDITNEEIENFLNSEEGKTKLAEEYNVQQILLPLKGNSTKEEIKKAEKKGKSIIEKLLSGESFSKLAASYSSGQNALEGGSLGWKKSSELPTLFS</sequence>
<feature type="non-terminal residue" evidence="8">
    <location>
        <position position="255"/>
    </location>
</feature>
<dbReference type="InterPro" id="IPR000297">
    <property type="entry name" value="PPIase_PpiC"/>
</dbReference>
<evidence type="ECO:0000256" key="6">
    <source>
        <dbReference type="SAM" id="MobiDB-lite"/>
    </source>
</evidence>
<feature type="region of interest" description="Disordered" evidence="6">
    <location>
        <begin position="233"/>
        <end position="255"/>
    </location>
</feature>
<name>A0A382CNE0_9ZZZZ</name>
<evidence type="ECO:0000256" key="1">
    <source>
        <dbReference type="ARBA" id="ARBA00022729"/>
    </source>
</evidence>
<keyword evidence="2" id="KW-0574">Periplasm</keyword>
<evidence type="ECO:0000256" key="3">
    <source>
        <dbReference type="ARBA" id="ARBA00023110"/>
    </source>
</evidence>
<dbReference type="SUPFAM" id="SSF54534">
    <property type="entry name" value="FKBP-like"/>
    <property type="match status" value="1"/>
</dbReference>
<dbReference type="Gene3D" id="3.10.50.40">
    <property type="match status" value="1"/>
</dbReference>
<evidence type="ECO:0000256" key="5">
    <source>
        <dbReference type="ARBA" id="ARBA00023235"/>
    </source>
</evidence>
<protein>
    <recommendedName>
        <fullName evidence="7">PpiC domain-containing protein</fullName>
    </recommendedName>
</protein>
<evidence type="ECO:0000259" key="7">
    <source>
        <dbReference type="PROSITE" id="PS50198"/>
    </source>
</evidence>
<evidence type="ECO:0000256" key="4">
    <source>
        <dbReference type="ARBA" id="ARBA00023186"/>
    </source>
</evidence>
<dbReference type="InterPro" id="IPR050280">
    <property type="entry name" value="OMP_Chaperone_SurA"/>
</dbReference>
<dbReference type="GO" id="GO:0003755">
    <property type="term" value="F:peptidyl-prolyl cis-trans isomerase activity"/>
    <property type="evidence" value="ECO:0007669"/>
    <property type="project" value="UniProtKB-KW"/>
</dbReference>
<dbReference type="PANTHER" id="PTHR47637:SF1">
    <property type="entry name" value="CHAPERONE SURA"/>
    <property type="match status" value="1"/>
</dbReference>
<reference evidence="8" key="1">
    <citation type="submission" date="2018-05" db="EMBL/GenBank/DDBJ databases">
        <authorList>
            <person name="Lanie J.A."/>
            <person name="Ng W.-L."/>
            <person name="Kazmierczak K.M."/>
            <person name="Andrzejewski T.M."/>
            <person name="Davidsen T.M."/>
            <person name="Wayne K.J."/>
            <person name="Tettelin H."/>
            <person name="Glass J.I."/>
            <person name="Rusch D."/>
            <person name="Podicherti R."/>
            <person name="Tsui H.-C.T."/>
            <person name="Winkler M.E."/>
        </authorList>
    </citation>
    <scope>NUCLEOTIDE SEQUENCE</scope>
</reference>
<feature type="domain" description="PpiC" evidence="7">
    <location>
        <begin position="182"/>
        <end position="255"/>
    </location>
</feature>
<dbReference type="EMBL" id="UINC01035339">
    <property type="protein sequence ID" value="SVB27585.1"/>
    <property type="molecule type" value="Genomic_DNA"/>
</dbReference>
<organism evidence="8">
    <name type="scientific">marine metagenome</name>
    <dbReference type="NCBI Taxonomy" id="408172"/>
    <lineage>
        <taxon>unclassified sequences</taxon>
        <taxon>metagenomes</taxon>
        <taxon>ecological metagenomes</taxon>
    </lineage>
</organism>
<evidence type="ECO:0000256" key="2">
    <source>
        <dbReference type="ARBA" id="ARBA00022764"/>
    </source>
</evidence>
<proteinExistence type="predicted"/>
<dbReference type="InterPro" id="IPR015391">
    <property type="entry name" value="SurA_N"/>
</dbReference>
<dbReference type="Pfam" id="PF13616">
    <property type="entry name" value="Rotamase_3"/>
    <property type="match status" value="1"/>
</dbReference>
<dbReference type="SUPFAM" id="SSF109998">
    <property type="entry name" value="Triger factor/SurA peptide-binding domain-like"/>
    <property type="match status" value="1"/>
</dbReference>
<dbReference type="PROSITE" id="PS50198">
    <property type="entry name" value="PPIC_PPIASE_2"/>
    <property type="match status" value="1"/>
</dbReference>